<dbReference type="Proteomes" id="UP000642094">
    <property type="component" value="Unassembled WGS sequence"/>
</dbReference>
<feature type="transmembrane region" description="Helical" evidence="1">
    <location>
        <begin position="20"/>
        <end position="49"/>
    </location>
</feature>
<dbReference type="PANTHER" id="PTHR14969:SF13">
    <property type="entry name" value="AT30094P"/>
    <property type="match status" value="1"/>
</dbReference>
<dbReference type="SMART" id="SM00014">
    <property type="entry name" value="acidPPc"/>
    <property type="match status" value="1"/>
</dbReference>
<dbReference type="SUPFAM" id="SSF48317">
    <property type="entry name" value="Acid phosphatase/Vanadium-dependent haloperoxidase"/>
    <property type="match status" value="1"/>
</dbReference>
<evidence type="ECO:0000313" key="4">
    <source>
        <dbReference type="Proteomes" id="UP000642094"/>
    </source>
</evidence>
<feature type="transmembrane region" description="Helical" evidence="1">
    <location>
        <begin position="168"/>
        <end position="187"/>
    </location>
</feature>
<evidence type="ECO:0000256" key="1">
    <source>
        <dbReference type="SAM" id="Phobius"/>
    </source>
</evidence>
<proteinExistence type="predicted"/>
<evidence type="ECO:0000259" key="2">
    <source>
        <dbReference type="SMART" id="SM00014"/>
    </source>
</evidence>
<dbReference type="Gene3D" id="1.20.144.10">
    <property type="entry name" value="Phosphatidic acid phosphatase type 2/haloperoxidase"/>
    <property type="match status" value="2"/>
</dbReference>
<feature type="transmembrane region" description="Helical" evidence="1">
    <location>
        <begin position="199"/>
        <end position="218"/>
    </location>
</feature>
<dbReference type="EMBL" id="JACJQB010000021">
    <property type="protein sequence ID" value="MBD2188767.1"/>
    <property type="molecule type" value="Genomic_DNA"/>
</dbReference>
<dbReference type="CDD" id="cd03392">
    <property type="entry name" value="PAP2_like_2"/>
    <property type="match status" value="1"/>
</dbReference>
<dbReference type="Pfam" id="PF01569">
    <property type="entry name" value="PAP2"/>
    <property type="match status" value="1"/>
</dbReference>
<feature type="transmembrane region" description="Helical" evidence="1">
    <location>
        <begin position="70"/>
        <end position="95"/>
    </location>
</feature>
<sequence>MAQISTRLYWLFQSLITFAPYLLGGLLAGTLVLALGVFIARFLLWDWLLPFEESCLLTLKEWTNPTLDRYMMALTWMAQGEITIPILIAIAGILIYRNEEVPALILAIGLSGSWLLNGIFKSFFRRKRPDLWASSKRPMDYSYPSGHSMSAISFYGLLAAIFTQSLGISLWLTAPLAVFLTLGVGFSRMYFGVHWPTDVLSGWVAGGIWLTSCLYGLVQISGI</sequence>
<keyword evidence="1" id="KW-0812">Transmembrane</keyword>
<keyword evidence="1" id="KW-1133">Transmembrane helix</keyword>
<feature type="transmembrane region" description="Helical" evidence="1">
    <location>
        <begin position="101"/>
        <end position="120"/>
    </location>
</feature>
<keyword evidence="1" id="KW-0472">Membrane</keyword>
<feature type="domain" description="Phosphatidic acid phosphatase type 2/haloperoxidase" evidence="2">
    <location>
        <begin position="103"/>
        <end position="214"/>
    </location>
</feature>
<organism evidence="3 4">
    <name type="scientific">Pseudanabaena mucicola FACHB-723</name>
    <dbReference type="NCBI Taxonomy" id="2692860"/>
    <lineage>
        <taxon>Bacteria</taxon>
        <taxon>Bacillati</taxon>
        <taxon>Cyanobacteriota</taxon>
        <taxon>Cyanophyceae</taxon>
        <taxon>Pseudanabaenales</taxon>
        <taxon>Pseudanabaenaceae</taxon>
        <taxon>Pseudanabaena</taxon>
    </lineage>
</organism>
<reference evidence="3 4" key="1">
    <citation type="journal article" date="2020" name="ISME J.">
        <title>Comparative genomics reveals insights into cyanobacterial evolution and habitat adaptation.</title>
        <authorList>
            <person name="Chen M.Y."/>
            <person name="Teng W.K."/>
            <person name="Zhao L."/>
            <person name="Hu C.X."/>
            <person name="Zhou Y.K."/>
            <person name="Han B.P."/>
            <person name="Song L.R."/>
            <person name="Shu W.S."/>
        </authorList>
    </citation>
    <scope>NUCLEOTIDE SEQUENCE [LARGE SCALE GENOMIC DNA]</scope>
    <source>
        <strain evidence="3 4">FACHB-723</strain>
    </source>
</reference>
<name>A0ABR7ZY34_9CYAN</name>
<evidence type="ECO:0000313" key="3">
    <source>
        <dbReference type="EMBL" id="MBD2188767.1"/>
    </source>
</evidence>
<dbReference type="InterPro" id="IPR000326">
    <property type="entry name" value="PAP2/HPO"/>
</dbReference>
<dbReference type="PANTHER" id="PTHR14969">
    <property type="entry name" value="SPHINGOSINE-1-PHOSPHATE PHOSPHOHYDROLASE"/>
    <property type="match status" value="1"/>
</dbReference>
<comment type="caution">
    <text evidence="3">The sequence shown here is derived from an EMBL/GenBank/DDBJ whole genome shotgun (WGS) entry which is preliminary data.</text>
</comment>
<dbReference type="RefSeq" id="WP_190403614.1">
    <property type="nucleotide sequence ID" value="NZ_JACJQB010000021.1"/>
</dbReference>
<gene>
    <name evidence="3" type="ORF">H6F41_11510</name>
</gene>
<dbReference type="InterPro" id="IPR036938">
    <property type="entry name" value="PAP2/HPO_sf"/>
</dbReference>
<feature type="transmembrane region" description="Helical" evidence="1">
    <location>
        <begin position="141"/>
        <end position="162"/>
    </location>
</feature>
<protein>
    <submittedName>
        <fullName evidence="3">Phosphatase PAP2 family protein</fullName>
    </submittedName>
</protein>
<accession>A0ABR7ZY34</accession>
<keyword evidence="4" id="KW-1185">Reference proteome</keyword>